<name>A0A2G8RTT4_9APHY</name>
<feature type="chain" id="PRO_5013943380" description="Transporter" evidence="2">
    <location>
        <begin position="23"/>
        <end position="296"/>
    </location>
</feature>
<evidence type="ECO:0000256" key="2">
    <source>
        <dbReference type="SAM" id="SignalP"/>
    </source>
</evidence>
<protein>
    <recommendedName>
        <fullName evidence="5">Transporter</fullName>
    </recommendedName>
</protein>
<keyword evidence="1" id="KW-0472">Membrane</keyword>
<feature type="transmembrane region" description="Helical" evidence="1">
    <location>
        <begin position="144"/>
        <end position="169"/>
    </location>
</feature>
<feature type="transmembrane region" description="Helical" evidence="1">
    <location>
        <begin position="58"/>
        <end position="81"/>
    </location>
</feature>
<keyword evidence="4" id="KW-1185">Reference proteome</keyword>
<gene>
    <name evidence="3" type="ORF">GSI_12634</name>
</gene>
<dbReference type="OrthoDB" id="2750727at2759"/>
<dbReference type="EMBL" id="AYKW01000056">
    <property type="protein sequence ID" value="PIL24748.1"/>
    <property type="molecule type" value="Genomic_DNA"/>
</dbReference>
<evidence type="ECO:0000313" key="3">
    <source>
        <dbReference type="EMBL" id="PIL24748.1"/>
    </source>
</evidence>
<sequence>MLQWATLLFNVIGYYDVAQAYAAQLQCQCTTDEAVPIIAISPGTPSCSLSGFGLPGAIHGLTVCAPTIILTFNVVLGDAIVWWRVWAIWPRSLVVRGSCIILLAATLGSGIIDSMDSCPKAAFSVLVVSNLTDIPTGSFYQSDLFGLAASVLSLANNMVATILIGCKAWEHREIMIKASLDRKGQVQKVLIFLVESGAIYCLIWVSILVQQVAILMDTGEVSPSEPKALTQFDYFVKGCLIPLIGMYPTTIITLVALNKSHFHEAPSNSGTLSNLSFRYPTSEASTHGEGRDGWGK</sequence>
<accession>A0A2G8RTT4</accession>
<proteinExistence type="predicted"/>
<feature type="transmembrane region" description="Helical" evidence="1">
    <location>
        <begin position="189"/>
        <end position="214"/>
    </location>
</feature>
<feature type="signal peptide" evidence="2">
    <location>
        <begin position="1"/>
        <end position="22"/>
    </location>
</feature>
<keyword evidence="1" id="KW-1133">Transmembrane helix</keyword>
<evidence type="ECO:0008006" key="5">
    <source>
        <dbReference type="Google" id="ProtNLM"/>
    </source>
</evidence>
<feature type="transmembrane region" description="Helical" evidence="1">
    <location>
        <begin position="234"/>
        <end position="257"/>
    </location>
</feature>
<dbReference type="Proteomes" id="UP000230002">
    <property type="component" value="Unassembled WGS sequence"/>
</dbReference>
<comment type="caution">
    <text evidence="3">The sequence shown here is derived from an EMBL/GenBank/DDBJ whole genome shotgun (WGS) entry which is preliminary data.</text>
</comment>
<evidence type="ECO:0000256" key="1">
    <source>
        <dbReference type="SAM" id="Phobius"/>
    </source>
</evidence>
<keyword evidence="2" id="KW-0732">Signal</keyword>
<dbReference type="AlphaFoldDB" id="A0A2G8RTT4"/>
<keyword evidence="1" id="KW-0812">Transmembrane</keyword>
<organism evidence="3 4">
    <name type="scientific">Ganoderma sinense ZZ0214-1</name>
    <dbReference type="NCBI Taxonomy" id="1077348"/>
    <lineage>
        <taxon>Eukaryota</taxon>
        <taxon>Fungi</taxon>
        <taxon>Dikarya</taxon>
        <taxon>Basidiomycota</taxon>
        <taxon>Agaricomycotina</taxon>
        <taxon>Agaricomycetes</taxon>
        <taxon>Polyporales</taxon>
        <taxon>Polyporaceae</taxon>
        <taxon>Ganoderma</taxon>
    </lineage>
</organism>
<evidence type="ECO:0000313" key="4">
    <source>
        <dbReference type="Proteomes" id="UP000230002"/>
    </source>
</evidence>
<reference evidence="3 4" key="1">
    <citation type="journal article" date="2015" name="Sci. Rep.">
        <title>Chromosome-level genome map provides insights into diverse defense mechanisms in the medicinal fungus Ganoderma sinense.</title>
        <authorList>
            <person name="Zhu Y."/>
            <person name="Xu J."/>
            <person name="Sun C."/>
            <person name="Zhou S."/>
            <person name="Xu H."/>
            <person name="Nelson D.R."/>
            <person name="Qian J."/>
            <person name="Song J."/>
            <person name="Luo H."/>
            <person name="Xiang L."/>
            <person name="Li Y."/>
            <person name="Xu Z."/>
            <person name="Ji A."/>
            <person name="Wang L."/>
            <person name="Lu S."/>
            <person name="Hayward A."/>
            <person name="Sun W."/>
            <person name="Li X."/>
            <person name="Schwartz D.C."/>
            <person name="Wang Y."/>
            <person name="Chen S."/>
        </authorList>
    </citation>
    <scope>NUCLEOTIDE SEQUENCE [LARGE SCALE GENOMIC DNA]</scope>
    <source>
        <strain evidence="3 4">ZZ0214-1</strain>
    </source>
</reference>
<feature type="transmembrane region" description="Helical" evidence="1">
    <location>
        <begin position="93"/>
        <end position="112"/>
    </location>
</feature>